<name>A0A081C0F3_VECG1</name>
<reference evidence="1 2" key="1">
    <citation type="journal article" date="2015" name="PeerJ">
        <title>First genomic representation of candidate bacterial phylum KSB3 points to enhanced environmental sensing as a trigger of wastewater bulking.</title>
        <authorList>
            <person name="Sekiguchi Y."/>
            <person name="Ohashi A."/>
            <person name="Parks D.H."/>
            <person name="Yamauchi T."/>
            <person name="Tyson G.W."/>
            <person name="Hugenholtz P."/>
        </authorList>
    </citation>
    <scope>NUCLEOTIDE SEQUENCE [LARGE SCALE GENOMIC DNA]</scope>
</reference>
<dbReference type="Proteomes" id="UP000030661">
    <property type="component" value="Unassembled WGS sequence"/>
</dbReference>
<proteinExistence type="predicted"/>
<dbReference type="eggNOG" id="COG1504">
    <property type="taxonomic scope" value="Bacteria"/>
</dbReference>
<dbReference type="AlphaFoldDB" id="A0A081C0F3"/>
<dbReference type="PANTHER" id="PTHR15811">
    <property type="entry name" value="MTH938 DOMAIN-CONTAINING PROTEIN"/>
    <property type="match status" value="1"/>
</dbReference>
<gene>
    <name evidence="1" type="ORF">U27_05031</name>
</gene>
<dbReference type="Pfam" id="PF04430">
    <property type="entry name" value="DUF498"/>
    <property type="match status" value="1"/>
</dbReference>
<dbReference type="InterPro" id="IPR007523">
    <property type="entry name" value="NDUFAF3/AAMDC"/>
</dbReference>
<dbReference type="SUPFAM" id="SSF64076">
    <property type="entry name" value="MTH938-like"/>
    <property type="match status" value="1"/>
</dbReference>
<keyword evidence="2" id="KW-1185">Reference proteome</keyword>
<accession>A0A081C0F3</accession>
<dbReference type="PANTHER" id="PTHR15811:SF5">
    <property type="entry name" value="MTH938 DOMAIN-CONTAINING PROTEIN"/>
    <property type="match status" value="1"/>
</dbReference>
<dbReference type="STRING" id="1499967.U27_05031"/>
<evidence type="ECO:0000313" key="2">
    <source>
        <dbReference type="Proteomes" id="UP000030661"/>
    </source>
</evidence>
<dbReference type="Gene3D" id="3.40.1230.10">
    <property type="entry name" value="MTH938-like"/>
    <property type="match status" value="1"/>
</dbReference>
<sequence length="113" mass="12788">MINSYMYGEIIINRRRYVTDLIIYPDRIDVDWGWQRSSEHTVTITDLSAIIAEHPQYVIIGTGNAGRLRVLSETQEYVRACGIQLVSLPTWRACLLYNKIGAKGTVGAFHIGC</sequence>
<organism evidence="1 2">
    <name type="scientific">Vecturithrix granuli</name>
    <dbReference type="NCBI Taxonomy" id="1499967"/>
    <lineage>
        <taxon>Bacteria</taxon>
        <taxon>Candidatus Moduliflexota</taxon>
        <taxon>Candidatus Vecturitrichia</taxon>
        <taxon>Candidatus Vecturitrichales</taxon>
        <taxon>Candidatus Vecturitrichaceae</taxon>
        <taxon>Candidatus Vecturithrix</taxon>
    </lineage>
</organism>
<dbReference type="EMBL" id="DF820466">
    <property type="protein sequence ID" value="GAK58058.1"/>
    <property type="molecule type" value="Genomic_DNA"/>
</dbReference>
<protein>
    <submittedName>
        <fullName evidence="1">Uncharacterized protein</fullName>
    </submittedName>
</protein>
<dbReference type="HOGENOM" id="CLU_074390_5_1_0"/>
<dbReference type="GO" id="GO:0005737">
    <property type="term" value="C:cytoplasm"/>
    <property type="evidence" value="ECO:0007669"/>
    <property type="project" value="TreeGrafter"/>
</dbReference>
<dbReference type="InterPro" id="IPR036748">
    <property type="entry name" value="MTH938-like_sf"/>
</dbReference>
<evidence type="ECO:0000313" key="1">
    <source>
        <dbReference type="EMBL" id="GAK58058.1"/>
    </source>
</evidence>